<feature type="region of interest" description="Disordered" evidence="1">
    <location>
        <begin position="1"/>
        <end position="60"/>
    </location>
</feature>
<dbReference type="EMBL" id="CM003107">
    <property type="protein sequence ID" value="KUI73204.1"/>
    <property type="molecule type" value="Genomic_DNA"/>
</dbReference>
<dbReference type="AlphaFoldDB" id="A0A194W9R8"/>
<keyword evidence="3" id="KW-1185">Reference proteome</keyword>
<name>A0A194W9R8_CYTMA</name>
<accession>A0A194W9R8</accession>
<feature type="compositionally biased region" description="Acidic residues" evidence="1">
    <location>
        <begin position="41"/>
        <end position="53"/>
    </location>
</feature>
<evidence type="ECO:0000313" key="2">
    <source>
        <dbReference type="EMBL" id="KUI73204.1"/>
    </source>
</evidence>
<gene>
    <name evidence="2" type="ORF">VM1G_09079</name>
</gene>
<feature type="compositionally biased region" description="Low complexity" evidence="1">
    <location>
        <begin position="24"/>
        <end position="33"/>
    </location>
</feature>
<feature type="region of interest" description="Disordered" evidence="1">
    <location>
        <begin position="292"/>
        <end position="322"/>
    </location>
</feature>
<sequence>MANNTLHSQDALAYENHDEYRAIQQSSQSGSSQDDAIVVSSDDESQYDDDGDDYFPTLEEIRQPGCAVSTAYLSNSMMDWSQNRSGPAVAPPPLSSSDEDSPNSACSTSSRAGSPQPYLSHAVRRSLHPRGAAARDEDRPICTSTECFQPSLDRRISAGVEYPTVVRQDQAQPISANIHSPRPTTPDRRISAGVESPTVVRQDQAQPISANIHSPRPTTPDQPICASSALSIIEFQPILDQAVSNGVENEIFQHIPVIPGYTFPSQAPGLVTTTTDNIIGLQKWFLGASSNLESRQPTQDRTTAASIKSPRPSLGRDNPADIEYPLPTSLDRVASALIEIKERLRKLD</sequence>
<feature type="compositionally biased region" description="Polar residues" evidence="1">
    <location>
        <begin position="292"/>
        <end position="306"/>
    </location>
</feature>
<feature type="region of interest" description="Disordered" evidence="1">
    <location>
        <begin position="79"/>
        <end position="118"/>
    </location>
</feature>
<dbReference type="Proteomes" id="UP000078559">
    <property type="component" value="Chromosome 10"/>
</dbReference>
<reference evidence="2" key="1">
    <citation type="submission" date="2014-12" db="EMBL/GenBank/DDBJ databases">
        <title>Genome Sequence of Valsa Canker Pathogens Uncovers a Specific Adaption of Colonization on Woody Bark.</title>
        <authorList>
            <person name="Yin Z."/>
            <person name="Liu H."/>
            <person name="Gao X."/>
            <person name="Li Z."/>
            <person name="Song N."/>
            <person name="Ke X."/>
            <person name="Dai Q."/>
            <person name="Wu Y."/>
            <person name="Sun Y."/>
            <person name="Xu J.-R."/>
            <person name="Kang Z.K."/>
            <person name="Wang L."/>
            <person name="Huang L."/>
        </authorList>
    </citation>
    <scope>NUCLEOTIDE SEQUENCE [LARGE SCALE GENOMIC DNA]</scope>
    <source>
        <strain evidence="2">03-8</strain>
    </source>
</reference>
<proteinExistence type="predicted"/>
<evidence type="ECO:0000256" key="1">
    <source>
        <dbReference type="SAM" id="MobiDB-lite"/>
    </source>
</evidence>
<protein>
    <submittedName>
        <fullName evidence="2">Uncharacterized protein</fullName>
    </submittedName>
</protein>
<organism evidence="2 3">
    <name type="scientific">Cytospora mali</name>
    <name type="common">Apple Valsa canker fungus</name>
    <name type="synonym">Valsa mali</name>
    <dbReference type="NCBI Taxonomy" id="578113"/>
    <lineage>
        <taxon>Eukaryota</taxon>
        <taxon>Fungi</taxon>
        <taxon>Dikarya</taxon>
        <taxon>Ascomycota</taxon>
        <taxon>Pezizomycotina</taxon>
        <taxon>Sordariomycetes</taxon>
        <taxon>Sordariomycetidae</taxon>
        <taxon>Diaporthales</taxon>
        <taxon>Cytosporaceae</taxon>
        <taxon>Cytospora</taxon>
    </lineage>
</organism>
<evidence type="ECO:0000313" key="3">
    <source>
        <dbReference type="Proteomes" id="UP000078559"/>
    </source>
</evidence>